<name>A0AAE1H7W7_9NEOP</name>
<dbReference type="EMBL" id="JAHWGI010000466">
    <property type="protein sequence ID" value="KAK3915826.1"/>
    <property type="molecule type" value="Genomic_DNA"/>
</dbReference>
<accession>A0AAE1H7W7</accession>
<sequence>MFWIKKPSNQLNPLQRLQNRVIKLIFGFHYRHSSIDLYSSLEIMPIRSIVNQASATFSYLVINKKEELPNNVQLQL</sequence>
<evidence type="ECO:0000313" key="2">
    <source>
        <dbReference type="Proteomes" id="UP001219518"/>
    </source>
</evidence>
<gene>
    <name evidence="1" type="ORF">KUF71_005969</name>
</gene>
<evidence type="ECO:0000313" key="1">
    <source>
        <dbReference type="EMBL" id="KAK3915826.1"/>
    </source>
</evidence>
<dbReference type="Proteomes" id="UP001219518">
    <property type="component" value="Unassembled WGS sequence"/>
</dbReference>
<dbReference type="AlphaFoldDB" id="A0AAE1H7W7"/>
<proteinExistence type="predicted"/>
<organism evidence="1 2">
    <name type="scientific">Frankliniella fusca</name>
    <dbReference type="NCBI Taxonomy" id="407009"/>
    <lineage>
        <taxon>Eukaryota</taxon>
        <taxon>Metazoa</taxon>
        <taxon>Ecdysozoa</taxon>
        <taxon>Arthropoda</taxon>
        <taxon>Hexapoda</taxon>
        <taxon>Insecta</taxon>
        <taxon>Pterygota</taxon>
        <taxon>Neoptera</taxon>
        <taxon>Paraneoptera</taxon>
        <taxon>Thysanoptera</taxon>
        <taxon>Terebrantia</taxon>
        <taxon>Thripoidea</taxon>
        <taxon>Thripidae</taxon>
        <taxon>Frankliniella</taxon>
    </lineage>
</organism>
<comment type="caution">
    <text evidence="1">The sequence shown here is derived from an EMBL/GenBank/DDBJ whole genome shotgun (WGS) entry which is preliminary data.</text>
</comment>
<protein>
    <submittedName>
        <fullName evidence="1">Replicase polyprotein 1ab</fullName>
    </submittedName>
</protein>
<reference evidence="1" key="1">
    <citation type="submission" date="2021-07" db="EMBL/GenBank/DDBJ databases">
        <authorList>
            <person name="Catto M.A."/>
            <person name="Jacobson A."/>
            <person name="Kennedy G."/>
            <person name="Labadie P."/>
            <person name="Hunt B.G."/>
            <person name="Srinivasan R."/>
        </authorList>
    </citation>
    <scope>NUCLEOTIDE SEQUENCE</scope>
    <source>
        <strain evidence="1">PL_HMW_Pooled</strain>
        <tissue evidence="1">Head</tissue>
    </source>
</reference>
<reference evidence="1" key="2">
    <citation type="journal article" date="2023" name="BMC Genomics">
        <title>Pest status, molecular evolution, and epigenetic factors derived from the genome assembly of Frankliniella fusca, a thysanopteran phytovirus vector.</title>
        <authorList>
            <person name="Catto M.A."/>
            <person name="Labadie P.E."/>
            <person name="Jacobson A.L."/>
            <person name="Kennedy G.G."/>
            <person name="Srinivasan R."/>
            <person name="Hunt B.G."/>
        </authorList>
    </citation>
    <scope>NUCLEOTIDE SEQUENCE</scope>
    <source>
        <strain evidence="1">PL_HMW_Pooled</strain>
    </source>
</reference>
<keyword evidence="2" id="KW-1185">Reference proteome</keyword>